<organism evidence="2 3">
    <name type="scientific">Cyanobacterium aponinum 0216</name>
    <dbReference type="NCBI Taxonomy" id="2676140"/>
    <lineage>
        <taxon>Bacteria</taxon>
        <taxon>Bacillati</taxon>
        <taxon>Cyanobacteriota</taxon>
        <taxon>Cyanophyceae</taxon>
        <taxon>Oscillatoriophycideae</taxon>
        <taxon>Chroococcales</taxon>
        <taxon>Geminocystaceae</taxon>
        <taxon>Cyanobacterium</taxon>
    </lineage>
</organism>
<dbReference type="EMBL" id="WMIA01000016">
    <property type="protein sequence ID" value="MTF39759.1"/>
    <property type="molecule type" value="Genomic_DNA"/>
</dbReference>
<evidence type="ECO:0000259" key="1">
    <source>
        <dbReference type="PROSITE" id="PS50042"/>
    </source>
</evidence>
<dbReference type="Gene3D" id="2.60.120.10">
    <property type="entry name" value="Jelly Rolls"/>
    <property type="match status" value="1"/>
</dbReference>
<evidence type="ECO:0000313" key="3">
    <source>
        <dbReference type="Proteomes" id="UP000437131"/>
    </source>
</evidence>
<dbReference type="InterPro" id="IPR000595">
    <property type="entry name" value="cNMP-bd_dom"/>
</dbReference>
<proteinExistence type="predicted"/>
<dbReference type="InterPro" id="IPR014710">
    <property type="entry name" value="RmlC-like_jellyroll"/>
</dbReference>
<gene>
    <name evidence="2" type="ORF">GGC33_12600</name>
</gene>
<dbReference type="GO" id="GO:0003700">
    <property type="term" value="F:DNA-binding transcription factor activity"/>
    <property type="evidence" value="ECO:0007669"/>
    <property type="project" value="TreeGrafter"/>
</dbReference>
<feature type="domain" description="Cyclic nucleotide-binding" evidence="1">
    <location>
        <begin position="1"/>
        <end position="115"/>
    </location>
</feature>
<protein>
    <submittedName>
        <fullName evidence="2">Cyclic nucleotide-binding domain-containing protein</fullName>
    </submittedName>
</protein>
<dbReference type="CDD" id="cd00038">
    <property type="entry name" value="CAP_ED"/>
    <property type="match status" value="1"/>
</dbReference>
<evidence type="ECO:0000313" key="2">
    <source>
        <dbReference type="EMBL" id="MTF39759.1"/>
    </source>
</evidence>
<dbReference type="PANTHER" id="PTHR24567">
    <property type="entry name" value="CRP FAMILY TRANSCRIPTIONAL REGULATORY PROTEIN"/>
    <property type="match status" value="1"/>
</dbReference>
<comment type="caution">
    <text evidence="2">The sequence shown here is derived from an EMBL/GenBank/DDBJ whole genome shotgun (WGS) entry which is preliminary data.</text>
</comment>
<dbReference type="PANTHER" id="PTHR24567:SF74">
    <property type="entry name" value="HTH-TYPE TRANSCRIPTIONAL REGULATOR ARCR"/>
    <property type="match status" value="1"/>
</dbReference>
<dbReference type="PROSITE" id="PS50042">
    <property type="entry name" value="CNMP_BINDING_3"/>
    <property type="match status" value="1"/>
</dbReference>
<dbReference type="InterPro" id="IPR050397">
    <property type="entry name" value="Env_Response_Regulators"/>
</dbReference>
<dbReference type="InterPro" id="IPR018490">
    <property type="entry name" value="cNMP-bd_dom_sf"/>
</dbReference>
<reference evidence="2 3" key="1">
    <citation type="submission" date="2019-11" db="EMBL/GenBank/DDBJ databases">
        <title>Isolation of a new High Light Tolerant Cyanobacteria.</title>
        <authorList>
            <person name="Dobson Z."/>
            <person name="Vaughn N."/>
            <person name="Vaughn M."/>
            <person name="Fromme P."/>
            <person name="Mazor Y."/>
        </authorList>
    </citation>
    <scope>NUCLEOTIDE SEQUENCE [LARGE SCALE GENOMIC DNA]</scope>
    <source>
        <strain evidence="2 3">0216</strain>
    </source>
</reference>
<dbReference type="Pfam" id="PF00027">
    <property type="entry name" value="cNMP_binding"/>
    <property type="match status" value="1"/>
</dbReference>
<accession>A0A844GY62</accession>
<dbReference type="RefSeq" id="WP_155084215.1">
    <property type="nucleotide sequence ID" value="NZ_WMIA01000016.1"/>
</dbReference>
<dbReference type="GO" id="GO:0005829">
    <property type="term" value="C:cytosol"/>
    <property type="evidence" value="ECO:0007669"/>
    <property type="project" value="TreeGrafter"/>
</dbReference>
<dbReference type="AlphaFoldDB" id="A0A844GY62"/>
<dbReference type="Proteomes" id="UP000437131">
    <property type="component" value="Unassembled WGS sequence"/>
</dbReference>
<name>A0A844GY62_9CHRO</name>
<sequence length="125" mass="14541">MLEPSEVVDLFFNHLPVKTFQPGDVIFHQEEKGNCMFALMSGEVELRKDDQVVEIIHQRDVFGEGALVQPEHNRYTTAIALTECKIAELNRERFLFLLQETPLFSLEIVRSLSNRLRKVKEKLLK</sequence>
<dbReference type="SMART" id="SM00100">
    <property type="entry name" value="cNMP"/>
    <property type="match status" value="1"/>
</dbReference>
<dbReference type="SUPFAM" id="SSF51206">
    <property type="entry name" value="cAMP-binding domain-like"/>
    <property type="match status" value="1"/>
</dbReference>